<dbReference type="PANTHER" id="PTHR43477">
    <property type="entry name" value="DIHYDROANTICAPSIN 7-DEHYDROGENASE"/>
    <property type="match status" value="1"/>
</dbReference>
<evidence type="ECO:0000256" key="1">
    <source>
        <dbReference type="ARBA" id="ARBA00006484"/>
    </source>
</evidence>
<comment type="similarity">
    <text evidence="1">Belongs to the short-chain dehydrogenases/reductases (SDR) family.</text>
</comment>
<dbReference type="InterPro" id="IPR051122">
    <property type="entry name" value="SDR_DHRS6-like"/>
</dbReference>
<dbReference type="PRINTS" id="PR00081">
    <property type="entry name" value="GDHRDH"/>
</dbReference>
<keyword evidence="2" id="KW-0560">Oxidoreductase</keyword>
<dbReference type="Pfam" id="PF13561">
    <property type="entry name" value="adh_short_C2"/>
    <property type="match status" value="1"/>
</dbReference>
<dbReference type="SUPFAM" id="SSF51735">
    <property type="entry name" value="NAD(P)-binding Rossmann-fold domains"/>
    <property type="match status" value="1"/>
</dbReference>
<dbReference type="Gene3D" id="3.40.50.720">
    <property type="entry name" value="NAD(P)-binding Rossmann-like Domain"/>
    <property type="match status" value="1"/>
</dbReference>
<protein>
    <submittedName>
        <fullName evidence="3">SDR family oxidoreductase</fullName>
    </submittedName>
</protein>
<evidence type="ECO:0000313" key="3">
    <source>
        <dbReference type="EMBL" id="RXZ31433.1"/>
    </source>
</evidence>
<organism evidence="3 4">
    <name type="scientific">Sphingomonas desiccabilis</name>
    <dbReference type="NCBI Taxonomy" id="429134"/>
    <lineage>
        <taxon>Bacteria</taxon>
        <taxon>Pseudomonadati</taxon>
        <taxon>Pseudomonadota</taxon>
        <taxon>Alphaproteobacteria</taxon>
        <taxon>Sphingomonadales</taxon>
        <taxon>Sphingomonadaceae</taxon>
        <taxon>Sphingomonas</taxon>
    </lineage>
</organism>
<dbReference type="InterPro" id="IPR002347">
    <property type="entry name" value="SDR_fam"/>
</dbReference>
<dbReference type="PANTHER" id="PTHR43477:SF1">
    <property type="entry name" value="DIHYDROANTICAPSIN 7-DEHYDROGENASE"/>
    <property type="match status" value="1"/>
</dbReference>
<dbReference type="CDD" id="cd05233">
    <property type="entry name" value="SDR_c"/>
    <property type="match status" value="1"/>
</dbReference>
<dbReference type="OrthoDB" id="154414at2"/>
<comment type="caution">
    <text evidence="3">The sequence shown here is derived from an EMBL/GenBank/DDBJ whole genome shotgun (WGS) entry which is preliminary data.</text>
</comment>
<dbReference type="InterPro" id="IPR036291">
    <property type="entry name" value="NAD(P)-bd_dom_sf"/>
</dbReference>
<dbReference type="Proteomes" id="UP000292347">
    <property type="component" value="Unassembled WGS sequence"/>
</dbReference>
<dbReference type="PRINTS" id="PR00080">
    <property type="entry name" value="SDRFAMILY"/>
</dbReference>
<sequence>MEFSDRKVFVVDGSRGIGAAIVRHFAAAGATVTFTYAASAGAADKLATGTGARALRADAGARDELINAIREAGPIDIFVYNAGLLVFGDPLTLDADAVDRMIDVNVRGAYFGSVEASRRMPEGGRILVIGSDTADSMPFPGLAAYVLTKAAMQGMARGLARDLGPRDITINVIQPGPTDTDMNPADGPRAAGMLGPMAIKRYGTADEVASLALYFAGPQARGITGAMHTIDGGFAACPRLSL</sequence>
<reference evidence="3 4" key="1">
    <citation type="submission" date="2019-01" db="EMBL/GenBank/DDBJ databases">
        <title>Sphingomonas mucosissima sp. nov. and Sphingomonas desiccabilis sp. nov., from biological soil crusts in the Colorado Plateau, USA.</title>
        <authorList>
            <person name="Zhu D."/>
        </authorList>
    </citation>
    <scope>NUCLEOTIDE SEQUENCE [LARGE SCALE GENOMIC DNA]</scope>
    <source>
        <strain evidence="3 4">CP1D</strain>
    </source>
</reference>
<evidence type="ECO:0000313" key="4">
    <source>
        <dbReference type="Proteomes" id="UP000292347"/>
    </source>
</evidence>
<gene>
    <name evidence="3" type="primary">bdcA</name>
    <name evidence="3" type="ORF">EO081_09270</name>
</gene>
<dbReference type="AlphaFoldDB" id="A0A4Q2IP92"/>
<dbReference type="NCBIfam" id="NF009383">
    <property type="entry name" value="PRK12742.1"/>
    <property type="match status" value="1"/>
</dbReference>
<evidence type="ECO:0000256" key="2">
    <source>
        <dbReference type="ARBA" id="ARBA00023002"/>
    </source>
</evidence>
<dbReference type="EMBL" id="SDPT01000002">
    <property type="protein sequence ID" value="RXZ31433.1"/>
    <property type="molecule type" value="Genomic_DNA"/>
</dbReference>
<accession>A0A4Q2IP92</accession>
<dbReference type="GO" id="GO:0016491">
    <property type="term" value="F:oxidoreductase activity"/>
    <property type="evidence" value="ECO:0007669"/>
    <property type="project" value="UniProtKB-KW"/>
</dbReference>
<name>A0A4Q2IP92_9SPHN</name>
<proteinExistence type="inferred from homology"/>
<dbReference type="RefSeq" id="WP_129341678.1">
    <property type="nucleotide sequence ID" value="NZ_JACIDD010000002.1"/>
</dbReference>
<keyword evidence="4" id="KW-1185">Reference proteome</keyword>